<evidence type="ECO:0000313" key="3">
    <source>
        <dbReference type="EMBL" id="QTA86601.1"/>
    </source>
</evidence>
<proteinExistence type="predicted"/>
<organism evidence="3 4">
    <name type="scientific">Desulfonema magnum</name>
    <dbReference type="NCBI Taxonomy" id="45655"/>
    <lineage>
        <taxon>Bacteria</taxon>
        <taxon>Pseudomonadati</taxon>
        <taxon>Thermodesulfobacteriota</taxon>
        <taxon>Desulfobacteria</taxon>
        <taxon>Desulfobacterales</taxon>
        <taxon>Desulfococcaceae</taxon>
        <taxon>Desulfonema</taxon>
    </lineage>
</organism>
<protein>
    <submittedName>
        <fullName evidence="3">Zinc-ribbon domain-containing protein</fullName>
    </submittedName>
</protein>
<dbReference type="RefSeq" id="WP_207682171.1">
    <property type="nucleotide sequence ID" value="NZ_CP061800.1"/>
</dbReference>
<evidence type="ECO:0000313" key="4">
    <source>
        <dbReference type="Proteomes" id="UP000663722"/>
    </source>
</evidence>
<feature type="compositionally biased region" description="Basic residues" evidence="1">
    <location>
        <begin position="52"/>
        <end position="63"/>
    </location>
</feature>
<feature type="region of interest" description="Disordered" evidence="1">
    <location>
        <begin position="43"/>
        <end position="70"/>
    </location>
</feature>
<dbReference type="Proteomes" id="UP000663722">
    <property type="component" value="Chromosome"/>
</dbReference>
<keyword evidence="4" id="KW-1185">Reference proteome</keyword>
<feature type="domain" description="Probable zinc-binding" evidence="2">
    <location>
        <begin position="2"/>
        <end position="45"/>
    </location>
</feature>
<accession>A0A975BJR8</accession>
<dbReference type="AlphaFoldDB" id="A0A975BJR8"/>
<evidence type="ECO:0000256" key="1">
    <source>
        <dbReference type="SAM" id="MobiDB-lite"/>
    </source>
</evidence>
<name>A0A975BJR8_9BACT</name>
<reference evidence="3" key="1">
    <citation type="journal article" date="2021" name="Microb. Physiol.">
        <title>Proteogenomic Insights into the Physiology of Marine, Sulfate-Reducing, Filamentous Desulfonema limicola and Desulfonema magnum.</title>
        <authorList>
            <person name="Schnaars V."/>
            <person name="Wohlbrand L."/>
            <person name="Scheve S."/>
            <person name="Hinrichs C."/>
            <person name="Reinhardt R."/>
            <person name="Rabus R."/>
        </authorList>
    </citation>
    <scope>NUCLEOTIDE SEQUENCE</scope>
    <source>
        <strain evidence="3">4be13</strain>
    </source>
</reference>
<dbReference type="InterPro" id="IPR025306">
    <property type="entry name" value="Zn-bnd_dom_prob"/>
</dbReference>
<gene>
    <name evidence="3" type="ORF">dnm_026250</name>
</gene>
<dbReference type="KEGG" id="dmm:dnm_026250"/>
<sequence length="70" mass="8353">MEDKVIYCIQCDEPFNFSISEQNYFAAKGFDEPTRCSECRKKKRSAGNGFQGKRKKKYNKKIHHNDEWDE</sequence>
<evidence type="ECO:0000259" key="2">
    <source>
        <dbReference type="Pfam" id="PF13451"/>
    </source>
</evidence>
<dbReference type="EMBL" id="CP061800">
    <property type="protein sequence ID" value="QTA86601.1"/>
    <property type="molecule type" value="Genomic_DNA"/>
</dbReference>
<dbReference type="Pfam" id="PF13451">
    <property type="entry name" value="zf_Tbcl"/>
    <property type="match status" value="1"/>
</dbReference>